<feature type="non-terminal residue" evidence="4">
    <location>
        <position position="213"/>
    </location>
</feature>
<reference evidence="4 5" key="1">
    <citation type="journal article" date="2013" name="Nature">
        <title>Insights into bilaterian evolution from three spiralian genomes.</title>
        <authorList>
            <person name="Simakov O."/>
            <person name="Marletaz F."/>
            <person name="Cho S.J."/>
            <person name="Edsinger-Gonzales E."/>
            <person name="Havlak P."/>
            <person name="Hellsten U."/>
            <person name="Kuo D.H."/>
            <person name="Larsson T."/>
            <person name="Lv J."/>
            <person name="Arendt D."/>
            <person name="Savage R."/>
            <person name="Osoegawa K."/>
            <person name="de Jong P."/>
            <person name="Grimwood J."/>
            <person name="Chapman J.A."/>
            <person name="Shapiro H."/>
            <person name="Aerts A."/>
            <person name="Otillar R.P."/>
            <person name="Terry A.Y."/>
            <person name="Boore J.L."/>
            <person name="Grigoriev I.V."/>
            <person name="Lindberg D.R."/>
            <person name="Seaver E.C."/>
            <person name="Weisblat D.A."/>
            <person name="Putnam N.H."/>
            <person name="Rokhsar D.S."/>
        </authorList>
    </citation>
    <scope>NUCLEOTIDE SEQUENCE [LARGE SCALE GENOMIC DNA]</scope>
</reference>
<accession>V4A943</accession>
<dbReference type="OrthoDB" id="2325716at2759"/>
<feature type="non-terminal residue" evidence="4">
    <location>
        <position position="1"/>
    </location>
</feature>
<keyword evidence="2" id="KW-0677">Repeat</keyword>
<dbReference type="InterPro" id="IPR052752">
    <property type="entry name" value="NACHT-WD_repeat"/>
</dbReference>
<dbReference type="HOGENOM" id="CLU_104033_0_0_1"/>
<dbReference type="GeneID" id="20253129"/>
<evidence type="ECO:0000259" key="3">
    <source>
        <dbReference type="Pfam" id="PF25469"/>
    </source>
</evidence>
<keyword evidence="5" id="KW-1185">Reference proteome</keyword>
<dbReference type="CTD" id="20253129"/>
<sequence length="213" mass="25062">NFVEVKPLPSKDCEQIIRTLMERSNRKVTYEQWKLIMKAFESCTLPLFVTLTYQQVTDWCSYDNIPPGTLMTTIEASIVKLFERMEQKHGKVFVSKAFGYITAARNGLSEMELEDILSLDDEVLNSVFVLWVPPIRRLPPSLWSRLRLDMCPFLVERESDGISVLSWYHQQFVNVVTERYLDYMDAIKIHHIIEEYYMGTWESLPKSFQYSPL</sequence>
<dbReference type="OMA" id="WTRIRSE"/>
<dbReference type="InterPro" id="IPR057588">
    <property type="entry name" value="NWD1/2-like_WH"/>
</dbReference>
<gene>
    <name evidence="4" type="ORF">LOTGIDRAFT_96945</name>
</gene>
<dbReference type="EMBL" id="KB202237">
    <property type="protein sequence ID" value="ESO91580.1"/>
    <property type="molecule type" value="Genomic_DNA"/>
</dbReference>
<dbReference type="RefSeq" id="XP_009057649.1">
    <property type="nucleotide sequence ID" value="XM_009059401.1"/>
</dbReference>
<evidence type="ECO:0000313" key="5">
    <source>
        <dbReference type="Proteomes" id="UP000030746"/>
    </source>
</evidence>
<dbReference type="PANTHER" id="PTHR19871:SF14">
    <property type="entry name" value="DUF4062 DOMAIN-CONTAINING PROTEIN"/>
    <property type="match status" value="1"/>
</dbReference>
<keyword evidence="1" id="KW-0853">WD repeat</keyword>
<name>V4A943_LOTGI</name>
<dbReference type="Proteomes" id="UP000030746">
    <property type="component" value="Unassembled WGS sequence"/>
</dbReference>
<dbReference type="KEGG" id="lgi:LOTGIDRAFT_96945"/>
<evidence type="ECO:0000256" key="2">
    <source>
        <dbReference type="ARBA" id="ARBA00022737"/>
    </source>
</evidence>
<evidence type="ECO:0000256" key="1">
    <source>
        <dbReference type="ARBA" id="ARBA00022574"/>
    </source>
</evidence>
<dbReference type="Pfam" id="PF25469">
    <property type="entry name" value="WHD_NWD1"/>
    <property type="match status" value="1"/>
</dbReference>
<dbReference type="PANTHER" id="PTHR19871">
    <property type="entry name" value="BETA TRANSDUCIN-RELATED PROTEIN"/>
    <property type="match status" value="1"/>
</dbReference>
<proteinExistence type="predicted"/>
<organism evidence="4 5">
    <name type="scientific">Lottia gigantea</name>
    <name type="common">Giant owl limpet</name>
    <dbReference type="NCBI Taxonomy" id="225164"/>
    <lineage>
        <taxon>Eukaryota</taxon>
        <taxon>Metazoa</taxon>
        <taxon>Spiralia</taxon>
        <taxon>Lophotrochozoa</taxon>
        <taxon>Mollusca</taxon>
        <taxon>Gastropoda</taxon>
        <taxon>Patellogastropoda</taxon>
        <taxon>Lottioidea</taxon>
        <taxon>Lottiidae</taxon>
        <taxon>Lottia</taxon>
    </lineage>
</organism>
<protein>
    <recommendedName>
        <fullName evidence="3">NWD1/2-like winged helix-turn-helix domain-containing protein</fullName>
    </recommendedName>
</protein>
<feature type="domain" description="NWD1/2-like winged helix-turn-helix" evidence="3">
    <location>
        <begin position="74"/>
        <end position="186"/>
    </location>
</feature>
<dbReference type="AlphaFoldDB" id="V4A943"/>
<evidence type="ECO:0000313" key="4">
    <source>
        <dbReference type="EMBL" id="ESO91580.1"/>
    </source>
</evidence>
<dbReference type="STRING" id="225164.V4A943"/>